<accession>A0A2P6VSI9</accession>
<gene>
    <name evidence="2" type="ORF">C2E20_0700</name>
</gene>
<name>A0A2P6VSI9_9CHLO</name>
<dbReference type="EMBL" id="LHPF02000001">
    <property type="protein sequence ID" value="PSC77063.1"/>
    <property type="molecule type" value="Genomic_DNA"/>
</dbReference>
<proteinExistence type="predicted"/>
<reference evidence="2 3" key="1">
    <citation type="journal article" date="2018" name="Plant J.">
        <title>Genome sequences of Chlorella sorokiniana UTEX 1602 and Micractinium conductrix SAG 241.80: implications to maltose excretion by a green alga.</title>
        <authorList>
            <person name="Arriola M.B."/>
            <person name="Velmurugan N."/>
            <person name="Zhang Y."/>
            <person name="Plunkett M.H."/>
            <person name="Hondzo H."/>
            <person name="Barney B.M."/>
        </authorList>
    </citation>
    <scope>NUCLEOTIDE SEQUENCE [LARGE SCALE GENOMIC DNA]</scope>
    <source>
        <strain evidence="2 3">SAG 241.80</strain>
    </source>
</reference>
<sequence length="262" mass="27026">MLGKMSGGGGGSSGAADSSLQRPAASSGALQRPAGSALQRPSGAGSASGSGSSGSSSSGEGATLAEYLHFGRLMGEKPKQVKQQLDMSGMQVAIDEESRQYLQEWEQEELQAYAMFEAVVAAEASGRRGPGGNLASAKKLQKNKNQVSAAASAAQLSAGARSQYERGIQFTASQRKLLRNKHRALGSTLLAPRAAKETEGSGGFELVASKPSSAPSLAAKPARPSDQEVIGGRCYAWWPVAVVAGPQQQSGAYNKRLNETVA</sequence>
<dbReference type="AlphaFoldDB" id="A0A2P6VSI9"/>
<keyword evidence="3" id="KW-1185">Reference proteome</keyword>
<comment type="caution">
    <text evidence="2">The sequence shown here is derived from an EMBL/GenBank/DDBJ whole genome shotgun (WGS) entry which is preliminary data.</text>
</comment>
<dbReference type="OrthoDB" id="515640at2759"/>
<evidence type="ECO:0000313" key="2">
    <source>
        <dbReference type="EMBL" id="PSC77063.1"/>
    </source>
</evidence>
<feature type="region of interest" description="Disordered" evidence="1">
    <location>
        <begin position="197"/>
        <end position="225"/>
    </location>
</feature>
<dbReference type="Proteomes" id="UP000239649">
    <property type="component" value="Unassembled WGS sequence"/>
</dbReference>
<evidence type="ECO:0000313" key="3">
    <source>
        <dbReference type="Proteomes" id="UP000239649"/>
    </source>
</evidence>
<organism evidence="2 3">
    <name type="scientific">Micractinium conductrix</name>
    <dbReference type="NCBI Taxonomy" id="554055"/>
    <lineage>
        <taxon>Eukaryota</taxon>
        <taxon>Viridiplantae</taxon>
        <taxon>Chlorophyta</taxon>
        <taxon>core chlorophytes</taxon>
        <taxon>Trebouxiophyceae</taxon>
        <taxon>Chlorellales</taxon>
        <taxon>Chlorellaceae</taxon>
        <taxon>Chlorella clade</taxon>
        <taxon>Micractinium</taxon>
    </lineage>
</organism>
<evidence type="ECO:0000256" key="1">
    <source>
        <dbReference type="SAM" id="MobiDB-lite"/>
    </source>
</evidence>
<feature type="compositionally biased region" description="Low complexity" evidence="1">
    <location>
        <begin position="208"/>
        <end position="224"/>
    </location>
</feature>
<feature type="region of interest" description="Disordered" evidence="1">
    <location>
        <begin position="1"/>
        <end position="61"/>
    </location>
</feature>
<feature type="compositionally biased region" description="Gly residues" evidence="1">
    <location>
        <begin position="1"/>
        <end position="13"/>
    </location>
</feature>
<protein>
    <submittedName>
        <fullName evidence="2">Uncharacterized protein</fullName>
    </submittedName>
</protein>